<dbReference type="Ensembl" id="ENSGACT00000004088.1">
    <property type="protein sequence ID" value="ENSGACP00000004074.1"/>
    <property type="gene ID" value="ENSGACG00000003115.1"/>
</dbReference>
<sequence>MFRPFLAKMIECVLKILMRCSKANHPYRNTVNEEDPDNSHRTTSPSRRPDGKHLVAGKDPTCCTRTSVSFLERLLLVFAERNRDNLSHQQEGNNAIEKNGRLSCLFFSFFK</sequence>
<dbReference type="AlphaFoldDB" id="G3NFH2"/>
<protein>
    <submittedName>
        <fullName evidence="2">Uncharacterized protein</fullName>
    </submittedName>
</protein>
<reference evidence="2" key="2">
    <citation type="submission" date="2024-04" db="UniProtKB">
        <authorList>
            <consortium name="Ensembl"/>
        </authorList>
    </citation>
    <scope>IDENTIFICATION</scope>
</reference>
<dbReference type="Bgee" id="ENSGACG00000003115">
    <property type="expression patterns" value="Expressed in intestinal epithelial cell and 13 other cell types or tissues"/>
</dbReference>
<evidence type="ECO:0000256" key="1">
    <source>
        <dbReference type="SAM" id="MobiDB-lite"/>
    </source>
</evidence>
<evidence type="ECO:0000313" key="2">
    <source>
        <dbReference type="Ensembl" id="ENSGACP00000004074.1"/>
    </source>
</evidence>
<dbReference type="InParanoid" id="G3NFH2"/>
<proteinExistence type="predicted"/>
<feature type="region of interest" description="Disordered" evidence="1">
    <location>
        <begin position="27"/>
        <end position="58"/>
    </location>
</feature>
<name>G3NFH2_GASAC</name>
<reference evidence="2" key="1">
    <citation type="submission" date="2006-01" db="EMBL/GenBank/DDBJ databases">
        <authorList>
            <person name="Lindblad-Toh K."/>
            <person name="Mauceli E."/>
            <person name="Grabherr M."/>
            <person name="Chang J.L."/>
            <person name="Lander E.S."/>
        </authorList>
    </citation>
    <scope>NUCLEOTIDE SEQUENCE [LARGE SCALE GENOMIC DNA]</scope>
</reference>
<organism evidence="2">
    <name type="scientific">Gasterosteus aculeatus</name>
    <name type="common">Three-spined stickleback</name>
    <dbReference type="NCBI Taxonomy" id="69293"/>
    <lineage>
        <taxon>Eukaryota</taxon>
        <taxon>Metazoa</taxon>
        <taxon>Chordata</taxon>
        <taxon>Craniata</taxon>
        <taxon>Vertebrata</taxon>
        <taxon>Euteleostomi</taxon>
        <taxon>Actinopterygii</taxon>
        <taxon>Neopterygii</taxon>
        <taxon>Teleostei</taxon>
        <taxon>Neoteleostei</taxon>
        <taxon>Acanthomorphata</taxon>
        <taxon>Eupercaria</taxon>
        <taxon>Perciformes</taxon>
        <taxon>Cottioidei</taxon>
        <taxon>Gasterosteales</taxon>
        <taxon>Gasterosteidae</taxon>
        <taxon>Gasterosteus</taxon>
    </lineage>
</organism>
<accession>G3NFH2</accession>